<feature type="binding site" evidence="9">
    <location>
        <position position="97"/>
    </location>
    <ligand>
        <name>ATP</name>
        <dbReference type="ChEBI" id="CHEBI:30616"/>
    </ligand>
</feature>
<evidence type="ECO:0000313" key="12">
    <source>
        <dbReference type="Proteomes" id="UP000187166"/>
    </source>
</evidence>
<feature type="binding site" evidence="9">
    <location>
        <position position="16"/>
    </location>
    <ligand>
        <name>ATP</name>
        <dbReference type="ChEBI" id="CHEBI:30616"/>
    </ligand>
</feature>
<evidence type="ECO:0000256" key="3">
    <source>
        <dbReference type="ARBA" id="ARBA00022695"/>
    </source>
</evidence>
<dbReference type="UniPathway" id="UPA00241">
    <property type="reaction ID" value="UER00355"/>
</dbReference>
<dbReference type="GO" id="GO:0005737">
    <property type="term" value="C:cytoplasm"/>
    <property type="evidence" value="ECO:0007669"/>
    <property type="project" value="UniProtKB-SubCell"/>
</dbReference>
<evidence type="ECO:0000256" key="1">
    <source>
        <dbReference type="ARBA" id="ARBA00022490"/>
    </source>
</evidence>
<feature type="binding site" evidence="9">
    <location>
        <begin position="87"/>
        <end position="89"/>
    </location>
    <ligand>
        <name>ATP</name>
        <dbReference type="ChEBI" id="CHEBI:30616"/>
    </ligand>
</feature>
<evidence type="ECO:0000256" key="4">
    <source>
        <dbReference type="ARBA" id="ARBA00022741"/>
    </source>
</evidence>
<dbReference type="EC" id="2.7.7.3" evidence="9"/>
<gene>
    <name evidence="9" type="primary">coaD</name>
    <name evidence="11" type="ORF">BIV18_01555</name>
</gene>
<dbReference type="Proteomes" id="UP000187166">
    <property type="component" value="Unassembled WGS sequence"/>
</dbReference>
<evidence type="ECO:0000256" key="2">
    <source>
        <dbReference type="ARBA" id="ARBA00022679"/>
    </source>
</evidence>
<evidence type="ECO:0000259" key="10">
    <source>
        <dbReference type="Pfam" id="PF01467"/>
    </source>
</evidence>
<evidence type="ECO:0000256" key="8">
    <source>
        <dbReference type="ARBA" id="ARBA00029346"/>
    </source>
</evidence>
<comment type="catalytic activity">
    <reaction evidence="8 9">
        <text>(R)-4'-phosphopantetheine + ATP + H(+) = 3'-dephospho-CoA + diphosphate</text>
        <dbReference type="Rhea" id="RHEA:19801"/>
        <dbReference type="ChEBI" id="CHEBI:15378"/>
        <dbReference type="ChEBI" id="CHEBI:30616"/>
        <dbReference type="ChEBI" id="CHEBI:33019"/>
        <dbReference type="ChEBI" id="CHEBI:57328"/>
        <dbReference type="ChEBI" id="CHEBI:61723"/>
        <dbReference type="EC" id="2.7.7.3"/>
    </reaction>
</comment>
<evidence type="ECO:0000256" key="7">
    <source>
        <dbReference type="ARBA" id="ARBA00022993"/>
    </source>
</evidence>
<keyword evidence="3 9" id="KW-0548">Nucleotidyltransferase</keyword>
<dbReference type="CDD" id="cd02163">
    <property type="entry name" value="PPAT"/>
    <property type="match status" value="1"/>
</dbReference>
<dbReference type="GO" id="GO:0005524">
    <property type="term" value="F:ATP binding"/>
    <property type="evidence" value="ECO:0007669"/>
    <property type="project" value="UniProtKB-KW"/>
</dbReference>
<feature type="binding site" evidence="9">
    <location>
        <position position="8"/>
    </location>
    <ligand>
        <name>substrate</name>
    </ligand>
</feature>
<evidence type="ECO:0000256" key="9">
    <source>
        <dbReference type="HAMAP-Rule" id="MF_00151"/>
    </source>
</evidence>
<name>A0A1U7LY16_9FIRM</name>
<dbReference type="InterPro" id="IPR014729">
    <property type="entry name" value="Rossmann-like_a/b/a_fold"/>
</dbReference>
<proteinExistence type="inferred from homology"/>
<comment type="caution">
    <text evidence="11">The sequence shown here is derived from an EMBL/GenBank/DDBJ whole genome shotgun (WGS) entry which is preliminary data.</text>
</comment>
<dbReference type="AlphaFoldDB" id="A0A1U7LY16"/>
<comment type="similarity">
    <text evidence="9">Belongs to the bacterial CoaD family.</text>
</comment>
<feature type="site" description="Transition state stabilizer" evidence="9">
    <location>
        <position position="16"/>
    </location>
</feature>
<dbReference type="Gene3D" id="3.40.50.620">
    <property type="entry name" value="HUPs"/>
    <property type="match status" value="1"/>
</dbReference>
<dbReference type="InterPro" id="IPR001980">
    <property type="entry name" value="PPAT"/>
</dbReference>
<feature type="binding site" evidence="9">
    <location>
        <position position="72"/>
    </location>
    <ligand>
        <name>substrate</name>
    </ligand>
</feature>
<keyword evidence="6 9" id="KW-0460">Magnesium</keyword>
<keyword evidence="4 9" id="KW-0547">Nucleotide-binding</keyword>
<feature type="domain" description="Cytidyltransferase-like" evidence="10">
    <location>
        <begin position="4"/>
        <end position="132"/>
    </location>
</feature>
<evidence type="ECO:0000256" key="6">
    <source>
        <dbReference type="ARBA" id="ARBA00022842"/>
    </source>
</evidence>
<keyword evidence="1 9" id="KW-0963">Cytoplasm</keyword>
<feature type="binding site" evidence="9">
    <location>
        <position position="86"/>
    </location>
    <ligand>
        <name>substrate</name>
    </ligand>
</feature>
<dbReference type="PRINTS" id="PR01020">
    <property type="entry name" value="LPSBIOSNTHSS"/>
</dbReference>
<dbReference type="GO" id="GO:0004595">
    <property type="term" value="F:pantetheine-phosphate adenylyltransferase activity"/>
    <property type="evidence" value="ECO:0007669"/>
    <property type="project" value="UniProtKB-UniRule"/>
</dbReference>
<dbReference type="NCBIfam" id="TIGR00125">
    <property type="entry name" value="cyt_tran_rel"/>
    <property type="match status" value="1"/>
</dbReference>
<dbReference type="InterPro" id="IPR004821">
    <property type="entry name" value="Cyt_trans-like"/>
</dbReference>
<dbReference type="SUPFAM" id="SSF52374">
    <property type="entry name" value="Nucleotidylyl transferase"/>
    <property type="match status" value="1"/>
</dbReference>
<dbReference type="GO" id="GO:0015937">
    <property type="term" value="P:coenzyme A biosynthetic process"/>
    <property type="evidence" value="ECO:0007669"/>
    <property type="project" value="UniProtKB-UniRule"/>
</dbReference>
<dbReference type="PANTHER" id="PTHR21342">
    <property type="entry name" value="PHOSPHOPANTETHEINE ADENYLYLTRANSFERASE"/>
    <property type="match status" value="1"/>
</dbReference>
<comment type="pathway">
    <text evidence="9">Cofactor biosynthesis; coenzyme A biosynthesis; CoA from (R)-pantothenate: step 4/5.</text>
</comment>
<comment type="cofactor">
    <cofactor evidence="9">
        <name>Mg(2+)</name>
        <dbReference type="ChEBI" id="CHEBI:18420"/>
    </cofactor>
</comment>
<dbReference type="NCBIfam" id="TIGR01510">
    <property type="entry name" value="coaD_prev_kdtB"/>
    <property type="match status" value="1"/>
</dbReference>
<protein>
    <recommendedName>
        <fullName evidence="9">Phosphopantetheine adenylyltransferase</fullName>
        <ecNumber evidence="9">2.7.7.3</ecNumber>
    </recommendedName>
    <alternativeName>
        <fullName evidence="9">Dephospho-CoA pyrophosphorylase</fullName>
    </alternativeName>
    <alternativeName>
        <fullName evidence="9">Pantetheine-phosphate adenylyltransferase</fullName>
        <shortName evidence="9">PPAT</shortName>
    </alternativeName>
</protein>
<accession>A0A1U7LY16</accession>
<keyword evidence="2 9" id="KW-0808">Transferase</keyword>
<keyword evidence="12" id="KW-1185">Reference proteome</keyword>
<keyword evidence="5 9" id="KW-0067">ATP-binding</keyword>
<dbReference type="PANTHER" id="PTHR21342:SF1">
    <property type="entry name" value="PHOSPHOPANTETHEINE ADENYLYLTRANSFERASE"/>
    <property type="match status" value="1"/>
</dbReference>
<feature type="binding site" evidence="9">
    <location>
        <begin position="122"/>
        <end position="128"/>
    </location>
    <ligand>
        <name>ATP</name>
        <dbReference type="ChEBI" id="CHEBI:30616"/>
    </ligand>
</feature>
<evidence type="ECO:0000313" key="11">
    <source>
        <dbReference type="EMBL" id="OLR64322.1"/>
    </source>
</evidence>
<comment type="function">
    <text evidence="9">Reversibly transfers an adenylyl group from ATP to 4'-phosphopantetheine, yielding dephospho-CoA (dPCoA) and pyrophosphate.</text>
</comment>
<dbReference type="Pfam" id="PF01467">
    <property type="entry name" value="CTP_transf_like"/>
    <property type="match status" value="1"/>
</dbReference>
<dbReference type="eggNOG" id="COG0669">
    <property type="taxonomic scope" value="Bacteria"/>
</dbReference>
<dbReference type="HAMAP" id="MF_00151">
    <property type="entry name" value="PPAT_bact"/>
    <property type="match status" value="1"/>
</dbReference>
<feature type="binding site" evidence="9">
    <location>
        <position position="40"/>
    </location>
    <ligand>
        <name>substrate</name>
    </ligand>
</feature>
<organism evidence="11 12">
    <name type="scientific">Peptoniphilus porci</name>
    <dbReference type="NCBI Taxonomy" id="2652280"/>
    <lineage>
        <taxon>Bacteria</taxon>
        <taxon>Bacillati</taxon>
        <taxon>Bacillota</taxon>
        <taxon>Tissierellia</taxon>
        <taxon>Tissierellales</taxon>
        <taxon>Peptoniphilaceae</taxon>
        <taxon>Peptoniphilus</taxon>
    </lineage>
</organism>
<comment type="subunit">
    <text evidence="9">Homohexamer.</text>
</comment>
<comment type="subcellular location">
    <subcellularLocation>
        <location evidence="9">Cytoplasm</location>
    </subcellularLocation>
</comment>
<sequence>MKAIYAGSFDPVTNGHLDIIKRAKDIFGEVIVAVLDNTSKKELFTVEERKELLHKVLKGVEGVEIDSFDGLLVDYAKKKNCKVIVRGLRSASDYFNEYTLAMANMHYKDGVETVFLLASNENLFVSSTLAKEVSTFDGDTDLFVPPVVGEAMKKKLLRRKI</sequence>
<evidence type="ECO:0000256" key="5">
    <source>
        <dbReference type="ARBA" id="ARBA00022840"/>
    </source>
</evidence>
<dbReference type="EMBL" id="MJIH01000001">
    <property type="protein sequence ID" value="OLR64322.1"/>
    <property type="molecule type" value="Genomic_DNA"/>
</dbReference>
<reference evidence="11 12" key="1">
    <citation type="journal article" date="2016" name="Appl. Environ. Microbiol.">
        <title>Function and Phylogeny of Bacterial Butyryl Coenzyme A:Acetate Transferases and Their Diversity in the Proximal Colon of Swine.</title>
        <authorList>
            <person name="Trachsel J."/>
            <person name="Bayles D.O."/>
            <person name="Looft T."/>
            <person name="Levine U.Y."/>
            <person name="Allen H.K."/>
        </authorList>
    </citation>
    <scope>NUCLEOTIDE SEQUENCE [LARGE SCALE GENOMIC DNA]</scope>
    <source>
        <strain evidence="11 12">35-6-1</strain>
    </source>
</reference>
<dbReference type="STRING" id="1465756.BIV18_01555"/>
<feature type="binding site" evidence="9">
    <location>
        <begin position="8"/>
        <end position="9"/>
    </location>
    <ligand>
        <name>ATP</name>
        <dbReference type="ChEBI" id="CHEBI:30616"/>
    </ligand>
</feature>
<keyword evidence="7 9" id="KW-0173">Coenzyme A biosynthesis</keyword>